<feature type="region of interest" description="Disordered" evidence="1">
    <location>
        <begin position="299"/>
        <end position="322"/>
    </location>
</feature>
<keyword evidence="2" id="KW-0472">Membrane</keyword>
<dbReference type="EMBL" id="JAAAHY010000189">
    <property type="protein sequence ID" value="KAF9966087.1"/>
    <property type="molecule type" value="Genomic_DNA"/>
</dbReference>
<feature type="region of interest" description="Disordered" evidence="1">
    <location>
        <begin position="155"/>
        <end position="242"/>
    </location>
</feature>
<dbReference type="OrthoDB" id="9909019at2759"/>
<dbReference type="Proteomes" id="UP000738359">
    <property type="component" value="Unassembled WGS sequence"/>
</dbReference>
<gene>
    <name evidence="3" type="ORF">BGZ70_003318</name>
</gene>
<reference evidence="3" key="1">
    <citation type="journal article" date="2020" name="Fungal Divers.">
        <title>Resolving the Mortierellaceae phylogeny through synthesis of multi-gene phylogenetics and phylogenomics.</title>
        <authorList>
            <person name="Vandepol N."/>
            <person name="Liber J."/>
            <person name="Desiro A."/>
            <person name="Na H."/>
            <person name="Kennedy M."/>
            <person name="Barry K."/>
            <person name="Grigoriev I.V."/>
            <person name="Miller A.N."/>
            <person name="O'Donnell K."/>
            <person name="Stajich J.E."/>
            <person name="Bonito G."/>
        </authorList>
    </citation>
    <scope>NUCLEOTIDE SEQUENCE</scope>
    <source>
        <strain evidence="3">CK1249</strain>
    </source>
</reference>
<keyword evidence="2" id="KW-0812">Transmembrane</keyword>
<sequence>MLMANSAVMSVASEDPKALAGSTPHSRSASSGLDAIKSSHSEKIGRDASATSTQEKTDAAVDSVRKDLIPASESVDSPDSDPASIKAILSVADHIPGTSREDVEDECLDYRLKGRSRVSRGYSADFSTSHWTVAAGSNHSSHALDGLLLDKAGRDAGRRSMSRSRMSTPSRPTSSPEELTGRSSEMLPLSEFLSQSADDTKDNQQHTSAKHTQSVGASLGPGSGYPTYDPPPSPPPPVLLLSNQTGRIPITSAAGEFSGYQQYVPSHKDAKSGGHSRISSRERSPARVIGGLVQELHLPSADSGTAGNGHEHDEDEYLNQGKPTRNYKVFPGRNIFFCGGRIMTSRDFPAFFTAIMLLLVPTGLFFGFT</sequence>
<dbReference type="AlphaFoldDB" id="A0A9P6JAT3"/>
<feature type="compositionally biased region" description="Polar residues" evidence="1">
    <location>
        <begin position="205"/>
        <end position="216"/>
    </location>
</feature>
<accession>A0A9P6JAT3</accession>
<protein>
    <submittedName>
        <fullName evidence="3">Uncharacterized protein</fullName>
    </submittedName>
</protein>
<feature type="region of interest" description="Disordered" evidence="1">
    <location>
        <begin position="1"/>
        <end position="64"/>
    </location>
</feature>
<keyword evidence="2" id="KW-1133">Transmembrane helix</keyword>
<feature type="compositionally biased region" description="Basic and acidic residues" evidence="1">
    <location>
        <begin position="55"/>
        <end position="64"/>
    </location>
</feature>
<evidence type="ECO:0000256" key="2">
    <source>
        <dbReference type="SAM" id="Phobius"/>
    </source>
</evidence>
<proteinExistence type="predicted"/>
<feature type="compositionally biased region" description="Pro residues" evidence="1">
    <location>
        <begin position="228"/>
        <end position="238"/>
    </location>
</feature>
<organism evidence="3 4">
    <name type="scientific">Mortierella alpina</name>
    <name type="common">Oleaginous fungus</name>
    <name type="synonym">Mortierella renispora</name>
    <dbReference type="NCBI Taxonomy" id="64518"/>
    <lineage>
        <taxon>Eukaryota</taxon>
        <taxon>Fungi</taxon>
        <taxon>Fungi incertae sedis</taxon>
        <taxon>Mucoromycota</taxon>
        <taxon>Mortierellomycotina</taxon>
        <taxon>Mortierellomycetes</taxon>
        <taxon>Mortierellales</taxon>
        <taxon>Mortierellaceae</taxon>
        <taxon>Mortierella</taxon>
    </lineage>
</organism>
<keyword evidence="4" id="KW-1185">Reference proteome</keyword>
<name>A0A9P6JAT3_MORAP</name>
<evidence type="ECO:0000313" key="3">
    <source>
        <dbReference type="EMBL" id="KAF9966087.1"/>
    </source>
</evidence>
<feature type="region of interest" description="Disordered" evidence="1">
    <location>
        <begin position="264"/>
        <end position="285"/>
    </location>
</feature>
<feature type="compositionally biased region" description="Basic and acidic residues" evidence="1">
    <location>
        <begin position="37"/>
        <end position="46"/>
    </location>
</feature>
<comment type="caution">
    <text evidence="3">The sequence shown here is derived from an EMBL/GenBank/DDBJ whole genome shotgun (WGS) entry which is preliminary data.</text>
</comment>
<evidence type="ECO:0000313" key="4">
    <source>
        <dbReference type="Proteomes" id="UP000738359"/>
    </source>
</evidence>
<evidence type="ECO:0000256" key="1">
    <source>
        <dbReference type="SAM" id="MobiDB-lite"/>
    </source>
</evidence>
<feature type="compositionally biased region" description="Low complexity" evidence="1">
    <location>
        <begin position="163"/>
        <end position="176"/>
    </location>
</feature>
<feature type="transmembrane region" description="Helical" evidence="2">
    <location>
        <begin position="348"/>
        <end position="368"/>
    </location>
</feature>